<dbReference type="GeneID" id="70188963"/>
<organism evidence="1 2">
    <name type="scientific">Microdochium trichocladiopsis</name>
    <dbReference type="NCBI Taxonomy" id="1682393"/>
    <lineage>
        <taxon>Eukaryota</taxon>
        <taxon>Fungi</taxon>
        <taxon>Dikarya</taxon>
        <taxon>Ascomycota</taxon>
        <taxon>Pezizomycotina</taxon>
        <taxon>Sordariomycetes</taxon>
        <taxon>Xylariomycetidae</taxon>
        <taxon>Xylariales</taxon>
        <taxon>Microdochiaceae</taxon>
        <taxon>Microdochium</taxon>
    </lineage>
</organism>
<protein>
    <submittedName>
        <fullName evidence="1">Uncharacterized protein</fullName>
    </submittedName>
</protein>
<dbReference type="Proteomes" id="UP000756346">
    <property type="component" value="Unassembled WGS sequence"/>
</dbReference>
<name>A0A9P8XVH4_9PEZI</name>
<keyword evidence="2" id="KW-1185">Reference proteome</keyword>
<gene>
    <name evidence="1" type="ORF">B0I36DRAFT_367189</name>
</gene>
<evidence type="ECO:0000313" key="1">
    <source>
        <dbReference type="EMBL" id="KAH7020706.1"/>
    </source>
</evidence>
<reference evidence="1" key="1">
    <citation type="journal article" date="2021" name="Nat. Commun.">
        <title>Genetic determinants of endophytism in the Arabidopsis root mycobiome.</title>
        <authorList>
            <person name="Mesny F."/>
            <person name="Miyauchi S."/>
            <person name="Thiergart T."/>
            <person name="Pickel B."/>
            <person name="Atanasova L."/>
            <person name="Karlsson M."/>
            <person name="Huettel B."/>
            <person name="Barry K.W."/>
            <person name="Haridas S."/>
            <person name="Chen C."/>
            <person name="Bauer D."/>
            <person name="Andreopoulos W."/>
            <person name="Pangilinan J."/>
            <person name="LaButti K."/>
            <person name="Riley R."/>
            <person name="Lipzen A."/>
            <person name="Clum A."/>
            <person name="Drula E."/>
            <person name="Henrissat B."/>
            <person name="Kohler A."/>
            <person name="Grigoriev I.V."/>
            <person name="Martin F.M."/>
            <person name="Hacquard S."/>
        </authorList>
    </citation>
    <scope>NUCLEOTIDE SEQUENCE</scope>
    <source>
        <strain evidence="1">MPI-CAGE-CH-0230</strain>
    </source>
</reference>
<comment type="caution">
    <text evidence="1">The sequence shown here is derived from an EMBL/GenBank/DDBJ whole genome shotgun (WGS) entry which is preliminary data.</text>
</comment>
<dbReference type="AlphaFoldDB" id="A0A9P8XVH4"/>
<accession>A0A9P8XVH4</accession>
<proteinExistence type="predicted"/>
<evidence type="ECO:0000313" key="2">
    <source>
        <dbReference type="Proteomes" id="UP000756346"/>
    </source>
</evidence>
<dbReference type="RefSeq" id="XP_046006907.1">
    <property type="nucleotide sequence ID" value="XM_046159417.1"/>
</dbReference>
<dbReference type="EMBL" id="JAGTJQ010000010">
    <property type="protein sequence ID" value="KAH7020706.1"/>
    <property type="molecule type" value="Genomic_DNA"/>
</dbReference>
<sequence length="253" mass="27116">MQQHVQAGTIGGRDFNAILQETIQLPNKYAPAEGQPDDRKGGAWYAGFVNGDSRFYQYSRDLPSDPSFDPKKALQKPSLGFHYLNNLPGFNGMLLENVHGEIIAGLKAAKDTKELQELYQTDKVKKALADGANFLHRQCKNGSPLPPGTVAAIMSDMVIVRGHIVDGGAQTLILQTVSEKQPLDLGLAFHSLHQAGDGIAHSVSGIGSSPAPRGFSTANNITGVAMWSVTAIPGVVSFIADELGFESVDEFLE</sequence>